<dbReference type="AlphaFoldDB" id="A0AAN6PV56"/>
<sequence length="594" mass="64271">MAPPSFHVAIDSPAGTSFPSFPSSTMEGGDVTKMTLDMVRNKCSISNKFFFTVDGKSRVADTTTLGYYMSLTAEGQKLLQPPTSTTSTSATSSSDPPAAVPGVQTFMIKVADSTVKHELVDLPGKNEALTKLLDSISNNPLTRDTLPTFADRTLTSLVTNYASAVVTGRAYSYAEPSELTEVQWDSVLKNNRALHGYGYDFKLSTFVTAPKPAFRLRGAGPVGKAPSTSTASAPAQQYLPPIPPFYVHDRATVKVIEVRSQQQNTWIKEGFNSMAVGGSLGGGPASVPVSVQASWEKEHSYANQKREVSDVQSLAVTYNFPRAVLELDADTLELTDQCRADALNVTSTAARDKFFRDYGTIFATRVTLGGFLYSTRSVKSTELATLDQVKDTTRIAAGISAQTPKASGSLNIAKLDSTSTETGQASLLQQVGLTWDAQGGDTLLCTNPPAWANTVKDHRLWRLMNKECLVSLEYLIKDLDPEPWHRLTNPTSTTNAGKNLLTDQAFQDYLRALLLEAALDEGAENIVMRKMGDSYAVDTAARVAAYNSWLGTNFPEEKDVSGIATAGVAFKGLRLDQIVGWGLWMTSKGELTWA</sequence>
<gene>
    <name evidence="3" type="ORF">N658DRAFT_477083</name>
</gene>
<feature type="region of interest" description="Disordered" evidence="1">
    <location>
        <begin position="78"/>
        <end position="98"/>
    </location>
</feature>
<dbReference type="InterPro" id="IPR020864">
    <property type="entry name" value="MACPF"/>
</dbReference>
<name>A0AAN6PV56_9PEZI</name>
<protein>
    <recommendedName>
        <fullName evidence="2">MACPF domain-containing protein</fullName>
    </recommendedName>
</protein>
<proteinExistence type="predicted"/>
<evidence type="ECO:0000313" key="3">
    <source>
        <dbReference type="EMBL" id="KAK4098537.1"/>
    </source>
</evidence>
<evidence type="ECO:0000256" key="1">
    <source>
        <dbReference type="SAM" id="MobiDB-lite"/>
    </source>
</evidence>
<dbReference type="PROSITE" id="PS51412">
    <property type="entry name" value="MACPF_2"/>
    <property type="match status" value="1"/>
</dbReference>
<keyword evidence="4" id="KW-1185">Reference proteome</keyword>
<dbReference type="EMBL" id="MU863658">
    <property type="protein sequence ID" value="KAK4098537.1"/>
    <property type="molecule type" value="Genomic_DNA"/>
</dbReference>
<feature type="compositionally biased region" description="Low complexity" evidence="1">
    <location>
        <begin position="81"/>
        <end position="98"/>
    </location>
</feature>
<organism evidence="3 4">
    <name type="scientific">Parathielavia hyrcaniae</name>
    <dbReference type="NCBI Taxonomy" id="113614"/>
    <lineage>
        <taxon>Eukaryota</taxon>
        <taxon>Fungi</taxon>
        <taxon>Dikarya</taxon>
        <taxon>Ascomycota</taxon>
        <taxon>Pezizomycotina</taxon>
        <taxon>Sordariomycetes</taxon>
        <taxon>Sordariomycetidae</taxon>
        <taxon>Sordariales</taxon>
        <taxon>Chaetomiaceae</taxon>
        <taxon>Parathielavia</taxon>
    </lineage>
</organism>
<reference evidence="3" key="2">
    <citation type="submission" date="2023-05" db="EMBL/GenBank/DDBJ databases">
        <authorList>
            <consortium name="Lawrence Berkeley National Laboratory"/>
            <person name="Steindorff A."/>
            <person name="Hensen N."/>
            <person name="Bonometti L."/>
            <person name="Westerberg I."/>
            <person name="Brannstrom I.O."/>
            <person name="Guillou S."/>
            <person name="Cros-Aarteil S."/>
            <person name="Calhoun S."/>
            <person name="Haridas S."/>
            <person name="Kuo A."/>
            <person name="Mondo S."/>
            <person name="Pangilinan J."/>
            <person name="Riley R."/>
            <person name="Labutti K."/>
            <person name="Andreopoulos B."/>
            <person name="Lipzen A."/>
            <person name="Chen C."/>
            <person name="Yanf M."/>
            <person name="Daum C."/>
            <person name="Ng V."/>
            <person name="Clum A."/>
            <person name="Ohm R."/>
            <person name="Martin F."/>
            <person name="Silar P."/>
            <person name="Natvig D."/>
            <person name="Lalanne C."/>
            <person name="Gautier V."/>
            <person name="Ament-Velasquez S.L."/>
            <person name="Kruys A."/>
            <person name="Hutchinson M.I."/>
            <person name="Powell A.J."/>
            <person name="Barry K."/>
            <person name="Miller A.N."/>
            <person name="Grigoriev I.V."/>
            <person name="Debuchy R."/>
            <person name="Gladieux P."/>
            <person name="Thoren M.H."/>
            <person name="Johannesson H."/>
        </authorList>
    </citation>
    <scope>NUCLEOTIDE SEQUENCE</scope>
    <source>
        <strain evidence="3">CBS 757.83</strain>
    </source>
</reference>
<dbReference type="Pfam" id="PF22693">
    <property type="entry name" value="MACPF_1"/>
    <property type="match status" value="1"/>
</dbReference>
<evidence type="ECO:0000259" key="2">
    <source>
        <dbReference type="PROSITE" id="PS51412"/>
    </source>
</evidence>
<evidence type="ECO:0000313" key="4">
    <source>
        <dbReference type="Proteomes" id="UP001305647"/>
    </source>
</evidence>
<feature type="domain" description="MACPF" evidence="2">
    <location>
        <begin position="177"/>
        <end position="517"/>
    </location>
</feature>
<comment type="caution">
    <text evidence="3">The sequence shown here is derived from an EMBL/GenBank/DDBJ whole genome shotgun (WGS) entry which is preliminary data.</text>
</comment>
<accession>A0AAN6PV56</accession>
<reference evidence="3" key="1">
    <citation type="journal article" date="2023" name="Mol. Phylogenet. Evol.">
        <title>Genome-scale phylogeny and comparative genomics of the fungal order Sordariales.</title>
        <authorList>
            <person name="Hensen N."/>
            <person name="Bonometti L."/>
            <person name="Westerberg I."/>
            <person name="Brannstrom I.O."/>
            <person name="Guillou S."/>
            <person name="Cros-Aarteil S."/>
            <person name="Calhoun S."/>
            <person name="Haridas S."/>
            <person name="Kuo A."/>
            <person name="Mondo S."/>
            <person name="Pangilinan J."/>
            <person name="Riley R."/>
            <person name="LaButti K."/>
            <person name="Andreopoulos B."/>
            <person name="Lipzen A."/>
            <person name="Chen C."/>
            <person name="Yan M."/>
            <person name="Daum C."/>
            <person name="Ng V."/>
            <person name="Clum A."/>
            <person name="Steindorff A."/>
            <person name="Ohm R.A."/>
            <person name="Martin F."/>
            <person name="Silar P."/>
            <person name="Natvig D.O."/>
            <person name="Lalanne C."/>
            <person name="Gautier V."/>
            <person name="Ament-Velasquez S.L."/>
            <person name="Kruys A."/>
            <person name="Hutchinson M.I."/>
            <person name="Powell A.J."/>
            <person name="Barry K."/>
            <person name="Miller A.N."/>
            <person name="Grigoriev I.V."/>
            <person name="Debuchy R."/>
            <person name="Gladieux P."/>
            <person name="Hiltunen Thoren M."/>
            <person name="Johannesson H."/>
        </authorList>
    </citation>
    <scope>NUCLEOTIDE SEQUENCE</scope>
    <source>
        <strain evidence="3">CBS 757.83</strain>
    </source>
</reference>
<dbReference type="Proteomes" id="UP001305647">
    <property type="component" value="Unassembled WGS sequence"/>
</dbReference>
<dbReference type="InterPro" id="IPR054586">
    <property type="entry name" value="MACPF_1_fungal"/>
</dbReference>